<dbReference type="Gramene" id="TuG1812G0600000333.01.T01">
    <property type="protein sequence ID" value="TuG1812G0600000333.01.T01"/>
    <property type="gene ID" value="TuG1812G0600000333.01"/>
</dbReference>
<sequence length="136" mass="15301">MERLDPVSKREAKKASHKATAEHRIKPAPQPATRRRLRSAGWRRGSRSGTPSGVPGWPRNMLQSLPRQLLKRGTSAGVSLPEQRVGLMVQLQPPLLSLQLQLQFLPRQICCWHILGCCCWSVCRHGVWSGKGPRRV</sequence>
<proteinExistence type="predicted"/>
<dbReference type="AlphaFoldDB" id="A0A8R7QMN5"/>
<feature type="compositionally biased region" description="Low complexity" evidence="1">
    <location>
        <begin position="39"/>
        <end position="49"/>
    </location>
</feature>
<reference evidence="2" key="3">
    <citation type="submission" date="2022-06" db="UniProtKB">
        <authorList>
            <consortium name="EnsemblPlants"/>
        </authorList>
    </citation>
    <scope>IDENTIFICATION</scope>
</reference>
<name>A0A8R7QMN5_TRIUA</name>
<dbReference type="Proteomes" id="UP000015106">
    <property type="component" value="Chromosome 6"/>
</dbReference>
<dbReference type="EnsemblPlants" id="TuG1812S0002717900.01.T01">
    <property type="protein sequence ID" value="TuG1812S0002717900.01.T01"/>
    <property type="gene ID" value="TuG1812S0002717900.01"/>
</dbReference>
<protein>
    <submittedName>
        <fullName evidence="2">Uncharacterized protein</fullName>
    </submittedName>
</protein>
<accession>A0A8R7QMN5</accession>
<reference evidence="3" key="1">
    <citation type="journal article" date="2013" name="Nature">
        <title>Draft genome of the wheat A-genome progenitor Triticum urartu.</title>
        <authorList>
            <person name="Ling H.Q."/>
            <person name="Zhao S."/>
            <person name="Liu D."/>
            <person name="Wang J."/>
            <person name="Sun H."/>
            <person name="Zhang C."/>
            <person name="Fan H."/>
            <person name="Li D."/>
            <person name="Dong L."/>
            <person name="Tao Y."/>
            <person name="Gao C."/>
            <person name="Wu H."/>
            <person name="Li Y."/>
            <person name="Cui Y."/>
            <person name="Guo X."/>
            <person name="Zheng S."/>
            <person name="Wang B."/>
            <person name="Yu K."/>
            <person name="Liang Q."/>
            <person name="Yang W."/>
            <person name="Lou X."/>
            <person name="Chen J."/>
            <person name="Feng M."/>
            <person name="Jian J."/>
            <person name="Zhang X."/>
            <person name="Luo G."/>
            <person name="Jiang Y."/>
            <person name="Liu J."/>
            <person name="Wang Z."/>
            <person name="Sha Y."/>
            <person name="Zhang B."/>
            <person name="Wu H."/>
            <person name="Tang D."/>
            <person name="Shen Q."/>
            <person name="Xue P."/>
            <person name="Zou S."/>
            <person name="Wang X."/>
            <person name="Liu X."/>
            <person name="Wang F."/>
            <person name="Yang Y."/>
            <person name="An X."/>
            <person name="Dong Z."/>
            <person name="Zhang K."/>
            <person name="Zhang X."/>
            <person name="Luo M.C."/>
            <person name="Dvorak J."/>
            <person name="Tong Y."/>
            <person name="Wang J."/>
            <person name="Yang H."/>
            <person name="Li Z."/>
            <person name="Wang D."/>
            <person name="Zhang A."/>
            <person name="Wang J."/>
        </authorList>
    </citation>
    <scope>NUCLEOTIDE SEQUENCE</scope>
    <source>
        <strain evidence="3">cv. G1812</strain>
    </source>
</reference>
<evidence type="ECO:0000313" key="3">
    <source>
        <dbReference type="Proteomes" id="UP000015106"/>
    </source>
</evidence>
<organism evidence="2 3">
    <name type="scientific">Triticum urartu</name>
    <name type="common">Red wild einkorn</name>
    <name type="synonym">Crithodium urartu</name>
    <dbReference type="NCBI Taxonomy" id="4572"/>
    <lineage>
        <taxon>Eukaryota</taxon>
        <taxon>Viridiplantae</taxon>
        <taxon>Streptophyta</taxon>
        <taxon>Embryophyta</taxon>
        <taxon>Tracheophyta</taxon>
        <taxon>Spermatophyta</taxon>
        <taxon>Magnoliopsida</taxon>
        <taxon>Liliopsida</taxon>
        <taxon>Poales</taxon>
        <taxon>Poaceae</taxon>
        <taxon>BOP clade</taxon>
        <taxon>Pooideae</taxon>
        <taxon>Triticodae</taxon>
        <taxon>Triticeae</taxon>
        <taxon>Triticinae</taxon>
        <taxon>Triticum</taxon>
    </lineage>
</organism>
<feature type="compositionally biased region" description="Basic and acidic residues" evidence="1">
    <location>
        <begin position="1"/>
        <end position="25"/>
    </location>
</feature>
<evidence type="ECO:0000256" key="1">
    <source>
        <dbReference type="SAM" id="MobiDB-lite"/>
    </source>
</evidence>
<reference evidence="2" key="2">
    <citation type="submission" date="2018-03" db="EMBL/GenBank/DDBJ databases">
        <title>The Triticum urartu genome reveals the dynamic nature of wheat genome evolution.</title>
        <authorList>
            <person name="Ling H."/>
            <person name="Ma B."/>
            <person name="Shi X."/>
            <person name="Liu H."/>
            <person name="Dong L."/>
            <person name="Sun H."/>
            <person name="Cao Y."/>
            <person name="Gao Q."/>
            <person name="Zheng S."/>
            <person name="Li Y."/>
            <person name="Yu Y."/>
            <person name="Du H."/>
            <person name="Qi M."/>
            <person name="Li Y."/>
            <person name="Yu H."/>
            <person name="Cui Y."/>
            <person name="Wang N."/>
            <person name="Chen C."/>
            <person name="Wu H."/>
            <person name="Zhao Y."/>
            <person name="Zhang J."/>
            <person name="Li Y."/>
            <person name="Zhou W."/>
            <person name="Zhang B."/>
            <person name="Hu W."/>
            <person name="Eijk M."/>
            <person name="Tang J."/>
            <person name="Witsenboer H."/>
            <person name="Zhao S."/>
            <person name="Li Z."/>
            <person name="Zhang A."/>
            <person name="Wang D."/>
            <person name="Liang C."/>
        </authorList>
    </citation>
    <scope>NUCLEOTIDE SEQUENCE [LARGE SCALE GENOMIC DNA]</scope>
    <source>
        <strain evidence="2">cv. G1812</strain>
    </source>
</reference>
<evidence type="ECO:0000313" key="2">
    <source>
        <dbReference type="EnsemblPlants" id="TuG1812G0600000333.01.T01"/>
    </source>
</evidence>
<dbReference type="EnsemblPlants" id="TuG1812G0600000333.01.T01">
    <property type="protein sequence ID" value="TuG1812G0600000333.01.T01"/>
    <property type="gene ID" value="TuG1812G0600000333.01"/>
</dbReference>
<dbReference type="Gramene" id="TuG1812S0002717900.01.T01">
    <property type="protein sequence ID" value="TuG1812S0002717900.01.T01"/>
    <property type="gene ID" value="TuG1812S0002717900.01"/>
</dbReference>
<feature type="region of interest" description="Disordered" evidence="1">
    <location>
        <begin position="1"/>
        <end position="60"/>
    </location>
</feature>
<keyword evidence="3" id="KW-1185">Reference proteome</keyword>